<dbReference type="FunFam" id="2.70.70.10:FF:000019">
    <property type="entry name" value="M23 family peptidase"/>
    <property type="match status" value="1"/>
</dbReference>
<sequence length="251" mass="26337">MFGTAPPGTARLTLDDRPVRLAGDGRFVIGFGRDAVAGEVRAELNDGREVVRTIAVRPRAWNIESIPGLRRPSGGPSPEYEAIRAPELARIAAARAGSTNETGWTQAFAWPAKGRISGVYGSQRILGGVPGSPHAGLDIAAPSGSPVLSPADGVVRLANDRMSLEGNLVMVDHGFGLTSSFLHLSRNDVVVGERVTRGQQIGAIGTTGRSTGPHLHWALSWGDVKVDPGLLVGAPTAPEPWDMPASERVHG</sequence>
<feature type="domain" description="M23ase beta-sheet core" evidence="1">
    <location>
        <begin position="133"/>
        <end position="228"/>
    </location>
</feature>
<comment type="caution">
    <text evidence="2">The sequence shown here is derived from an EMBL/GenBank/DDBJ whole genome shotgun (WGS) entry which is preliminary data.</text>
</comment>
<dbReference type="InterPro" id="IPR011055">
    <property type="entry name" value="Dup_hybrid_motif"/>
</dbReference>
<dbReference type="Proteomes" id="UP000317894">
    <property type="component" value="Unassembled WGS sequence"/>
</dbReference>
<dbReference type="InterPro" id="IPR050570">
    <property type="entry name" value="Cell_wall_metabolism_enzyme"/>
</dbReference>
<dbReference type="InterPro" id="IPR016047">
    <property type="entry name" value="M23ase_b-sheet_dom"/>
</dbReference>
<dbReference type="OrthoDB" id="9815245at2"/>
<evidence type="ECO:0000313" key="3">
    <source>
        <dbReference type="Proteomes" id="UP000317894"/>
    </source>
</evidence>
<dbReference type="GO" id="GO:0004222">
    <property type="term" value="F:metalloendopeptidase activity"/>
    <property type="evidence" value="ECO:0007669"/>
    <property type="project" value="TreeGrafter"/>
</dbReference>
<dbReference type="PANTHER" id="PTHR21666">
    <property type="entry name" value="PEPTIDASE-RELATED"/>
    <property type="match status" value="1"/>
</dbReference>
<organism evidence="2 3">
    <name type="scientific">Glacieibacterium frigidum</name>
    <dbReference type="NCBI Taxonomy" id="2593303"/>
    <lineage>
        <taxon>Bacteria</taxon>
        <taxon>Pseudomonadati</taxon>
        <taxon>Pseudomonadota</taxon>
        <taxon>Alphaproteobacteria</taxon>
        <taxon>Sphingomonadales</taxon>
        <taxon>Sphingosinicellaceae</taxon>
        <taxon>Glacieibacterium</taxon>
    </lineage>
</organism>
<evidence type="ECO:0000313" key="2">
    <source>
        <dbReference type="EMBL" id="TRW15277.1"/>
    </source>
</evidence>
<dbReference type="EMBL" id="VJWA01000002">
    <property type="protein sequence ID" value="TRW15277.1"/>
    <property type="molecule type" value="Genomic_DNA"/>
</dbReference>
<reference evidence="2 3" key="1">
    <citation type="submission" date="2019-07" db="EMBL/GenBank/DDBJ databases">
        <title>Novel species isolated from glacier.</title>
        <authorList>
            <person name="Liu Q."/>
            <person name="Xin Y.-H."/>
        </authorList>
    </citation>
    <scope>NUCLEOTIDE SEQUENCE [LARGE SCALE GENOMIC DNA]</scope>
    <source>
        <strain evidence="2 3">LB1R16</strain>
    </source>
</reference>
<evidence type="ECO:0000259" key="1">
    <source>
        <dbReference type="Pfam" id="PF01551"/>
    </source>
</evidence>
<dbReference type="CDD" id="cd12797">
    <property type="entry name" value="M23_peptidase"/>
    <property type="match status" value="1"/>
</dbReference>
<name>A0A552UAN4_9SPHN</name>
<dbReference type="AlphaFoldDB" id="A0A552UAN4"/>
<dbReference type="SUPFAM" id="SSF51261">
    <property type="entry name" value="Duplicated hybrid motif"/>
    <property type="match status" value="1"/>
</dbReference>
<proteinExistence type="predicted"/>
<gene>
    <name evidence="2" type="ORF">FMM06_10820</name>
</gene>
<accession>A0A552UAN4</accession>
<keyword evidence="3" id="KW-1185">Reference proteome</keyword>
<dbReference type="PANTHER" id="PTHR21666:SF285">
    <property type="entry name" value="M23 FAMILY METALLOPEPTIDASE"/>
    <property type="match status" value="1"/>
</dbReference>
<dbReference type="Pfam" id="PF01551">
    <property type="entry name" value="Peptidase_M23"/>
    <property type="match status" value="1"/>
</dbReference>
<protein>
    <submittedName>
        <fullName evidence="2">M23 family metallopeptidase</fullName>
    </submittedName>
</protein>
<dbReference type="Gene3D" id="2.70.70.10">
    <property type="entry name" value="Glucose Permease (Domain IIA)"/>
    <property type="match status" value="1"/>
</dbReference>